<feature type="domain" description="Formyl transferase N-terminal" evidence="7">
    <location>
        <begin position="6"/>
        <end position="185"/>
    </location>
</feature>
<sequence>MTKRLRTAVLISGRGSNMMALVEAAQAPDYPAEIALVLSNKPKAAGLRRAEAAGIATTAIDHTAFDTREAFEQAMDVALREHEIDFIACAGFMRVMTPWFVSRWEGRMINIHPSLLPKYKGLNTHKRAIEAGDAAGGASVHWVVVEVDGGTVIDFEAVSIRPEDDEDSLARRVLDHELHLYPRALSKAVMTVQRQK</sequence>
<dbReference type="InterPro" id="IPR036477">
    <property type="entry name" value="Formyl_transf_N_sf"/>
</dbReference>
<evidence type="ECO:0000256" key="4">
    <source>
        <dbReference type="ARBA" id="ARBA00038440"/>
    </source>
</evidence>
<protein>
    <recommendedName>
        <fullName evidence="6">Phosphoribosylglycinamide formyltransferase</fullName>
        <ecNumber evidence="6">2.1.2.2</ecNumber>
    </recommendedName>
    <alternativeName>
        <fullName evidence="6">5'-phosphoribosylglycinamide transformylase</fullName>
    </alternativeName>
    <alternativeName>
        <fullName evidence="6">GAR transformylase</fullName>
        <shortName evidence="6">GART</shortName>
    </alternativeName>
</protein>
<dbReference type="InterPro" id="IPR001555">
    <property type="entry name" value="GART_AS"/>
</dbReference>
<feature type="site" description="Raises pKa of active site His" evidence="6">
    <location>
        <position position="148"/>
    </location>
</feature>
<name>A0A8J3CU53_9PROT</name>
<dbReference type="SUPFAM" id="SSF53328">
    <property type="entry name" value="Formyltransferase"/>
    <property type="match status" value="1"/>
</dbReference>
<reference evidence="8" key="2">
    <citation type="submission" date="2020-09" db="EMBL/GenBank/DDBJ databases">
        <authorList>
            <person name="Sun Q."/>
            <person name="Kim S."/>
        </authorList>
    </citation>
    <scope>NUCLEOTIDE SEQUENCE</scope>
    <source>
        <strain evidence="8">KCTC 32513</strain>
    </source>
</reference>
<dbReference type="AlphaFoldDB" id="A0A8J3CU53"/>
<comment type="catalytic activity">
    <reaction evidence="5 6">
        <text>N(1)-(5-phospho-beta-D-ribosyl)glycinamide + (6R)-10-formyltetrahydrofolate = N(2)-formyl-N(1)-(5-phospho-beta-D-ribosyl)glycinamide + (6S)-5,6,7,8-tetrahydrofolate + H(+)</text>
        <dbReference type="Rhea" id="RHEA:15053"/>
        <dbReference type="ChEBI" id="CHEBI:15378"/>
        <dbReference type="ChEBI" id="CHEBI:57453"/>
        <dbReference type="ChEBI" id="CHEBI:143788"/>
        <dbReference type="ChEBI" id="CHEBI:147286"/>
        <dbReference type="ChEBI" id="CHEBI:195366"/>
        <dbReference type="EC" id="2.1.2.2"/>
    </reaction>
</comment>
<dbReference type="RefSeq" id="WP_189498759.1">
    <property type="nucleotide sequence ID" value="NZ_BMZH01000011.1"/>
</dbReference>
<feature type="binding site" evidence="6">
    <location>
        <position position="68"/>
    </location>
    <ligand>
        <name>(6R)-10-formyltetrahydrofolate</name>
        <dbReference type="ChEBI" id="CHEBI:195366"/>
    </ligand>
</feature>
<dbReference type="CDD" id="cd08645">
    <property type="entry name" value="FMT_core_GART"/>
    <property type="match status" value="1"/>
</dbReference>
<evidence type="ECO:0000256" key="1">
    <source>
        <dbReference type="ARBA" id="ARBA00005054"/>
    </source>
</evidence>
<evidence type="ECO:0000256" key="6">
    <source>
        <dbReference type="HAMAP-Rule" id="MF_01930"/>
    </source>
</evidence>
<reference evidence="8" key="1">
    <citation type="journal article" date="2014" name="Int. J. Syst. Evol. Microbiol.">
        <title>Complete genome sequence of Corynebacterium casei LMG S-19264T (=DSM 44701T), isolated from a smear-ripened cheese.</title>
        <authorList>
            <consortium name="US DOE Joint Genome Institute (JGI-PGF)"/>
            <person name="Walter F."/>
            <person name="Albersmeier A."/>
            <person name="Kalinowski J."/>
            <person name="Ruckert C."/>
        </authorList>
    </citation>
    <scope>NUCLEOTIDE SEQUENCE</scope>
    <source>
        <strain evidence="8">KCTC 32513</strain>
    </source>
</reference>
<comment type="caution">
    <text evidence="6">Lacks conserved residue(s) required for the propagation of feature annotation.</text>
</comment>
<accession>A0A8J3CU53</accession>
<dbReference type="EMBL" id="BMZH01000011">
    <property type="protein sequence ID" value="GHB00385.1"/>
    <property type="molecule type" value="Genomic_DNA"/>
</dbReference>
<dbReference type="Proteomes" id="UP000634004">
    <property type="component" value="Unassembled WGS sequence"/>
</dbReference>
<feature type="binding site" evidence="6">
    <location>
        <position position="110"/>
    </location>
    <ligand>
        <name>(6R)-10-formyltetrahydrofolate</name>
        <dbReference type="ChEBI" id="CHEBI:195366"/>
    </ligand>
</feature>
<evidence type="ECO:0000313" key="9">
    <source>
        <dbReference type="Proteomes" id="UP000634004"/>
    </source>
</evidence>
<dbReference type="Pfam" id="PF00551">
    <property type="entry name" value="Formyl_trans_N"/>
    <property type="match status" value="1"/>
</dbReference>
<comment type="similarity">
    <text evidence="4 6">Belongs to the GART family.</text>
</comment>
<comment type="caution">
    <text evidence="8">The sequence shown here is derived from an EMBL/GenBank/DDBJ whole genome shotgun (WGS) entry which is preliminary data.</text>
</comment>
<dbReference type="GO" id="GO:0004644">
    <property type="term" value="F:phosphoribosylglycinamide formyltransferase activity"/>
    <property type="evidence" value="ECO:0007669"/>
    <property type="project" value="UniProtKB-UniRule"/>
</dbReference>
<gene>
    <name evidence="6 8" type="primary">purN</name>
    <name evidence="8" type="ORF">GCM10009069_23940</name>
</gene>
<dbReference type="HAMAP" id="MF_01930">
    <property type="entry name" value="PurN"/>
    <property type="match status" value="1"/>
</dbReference>
<keyword evidence="2 6" id="KW-0808">Transferase</keyword>
<dbReference type="InterPro" id="IPR004607">
    <property type="entry name" value="GART"/>
</dbReference>
<dbReference type="EC" id="2.1.2.2" evidence="6"/>
<dbReference type="Gene3D" id="3.40.50.170">
    <property type="entry name" value="Formyl transferase, N-terminal domain"/>
    <property type="match status" value="1"/>
</dbReference>
<organism evidence="8 9">
    <name type="scientific">Algimonas arctica</name>
    <dbReference type="NCBI Taxonomy" id="1479486"/>
    <lineage>
        <taxon>Bacteria</taxon>
        <taxon>Pseudomonadati</taxon>
        <taxon>Pseudomonadota</taxon>
        <taxon>Alphaproteobacteria</taxon>
        <taxon>Maricaulales</taxon>
        <taxon>Robiginitomaculaceae</taxon>
        <taxon>Algimonas</taxon>
    </lineage>
</organism>
<dbReference type="GO" id="GO:0006189">
    <property type="term" value="P:'de novo' IMP biosynthetic process"/>
    <property type="evidence" value="ECO:0007669"/>
    <property type="project" value="UniProtKB-UniRule"/>
</dbReference>
<dbReference type="UniPathway" id="UPA00074">
    <property type="reaction ID" value="UER00126"/>
</dbReference>
<feature type="active site" description="Proton donor" evidence="6">
    <location>
        <position position="112"/>
    </location>
</feature>
<evidence type="ECO:0000256" key="3">
    <source>
        <dbReference type="ARBA" id="ARBA00022755"/>
    </source>
</evidence>
<proteinExistence type="inferred from homology"/>
<dbReference type="PANTHER" id="PTHR43369:SF2">
    <property type="entry name" value="PHOSPHORIBOSYLGLYCINAMIDE FORMYLTRANSFERASE"/>
    <property type="match status" value="1"/>
</dbReference>
<dbReference type="InterPro" id="IPR002376">
    <property type="entry name" value="Formyl_transf_N"/>
</dbReference>
<dbReference type="NCBIfam" id="TIGR00639">
    <property type="entry name" value="PurN"/>
    <property type="match status" value="1"/>
</dbReference>
<dbReference type="PROSITE" id="PS00373">
    <property type="entry name" value="GART"/>
    <property type="match status" value="1"/>
</dbReference>
<evidence type="ECO:0000256" key="2">
    <source>
        <dbReference type="ARBA" id="ARBA00022679"/>
    </source>
</evidence>
<feature type="binding site" evidence="6">
    <location>
        <begin position="15"/>
        <end position="17"/>
    </location>
    <ligand>
        <name>N(1)-(5-phospho-beta-D-ribosyl)glycinamide</name>
        <dbReference type="ChEBI" id="CHEBI:143788"/>
    </ligand>
</feature>
<dbReference type="PANTHER" id="PTHR43369">
    <property type="entry name" value="PHOSPHORIBOSYLGLYCINAMIDE FORMYLTRANSFERASE"/>
    <property type="match status" value="1"/>
</dbReference>
<evidence type="ECO:0000256" key="5">
    <source>
        <dbReference type="ARBA" id="ARBA00047664"/>
    </source>
</evidence>
<keyword evidence="3 6" id="KW-0658">Purine biosynthesis</keyword>
<comment type="pathway">
    <text evidence="1 6">Purine metabolism; IMP biosynthesis via de novo pathway; N(2)-formyl-N(1)-(5-phospho-D-ribosyl)glycinamide from N(1)-(5-phospho-D-ribosyl)glycinamide (10-formyl THF route): step 1/1.</text>
</comment>
<comment type="function">
    <text evidence="6">Catalyzes the transfer of a formyl group from 10-formyltetrahydrofolate to 5-phospho-ribosyl-glycinamide (GAR), producing 5-phospho-ribosyl-N-formylglycinamide (FGAR) and tetrahydrofolate.</text>
</comment>
<keyword evidence="9" id="KW-1185">Reference proteome</keyword>
<evidence type="ECO:0000259" key="7">
    <source>
        <dbReference type="Pfam" id="PF00551"/>
    </source>
</evidence>
<dbReference type="GO" id="GO:0005829">
    <property type="term" value="C:cytosol"/>
    <property type="evidence" value="ECO:0007669"/>
    <property type="project" value="TreeGrafter"/>
</dbReference>
<evidence type="ECO:0000313" key="8">
    <source>
        <dbReference type="EMBL" id="GHB00385.1"/>
    </source>
</evidence>